<evidence type="ECO:0000313" key="7">
    <source>
        <dbReference type="Proteomes" id="UP000319004"/>
    </source>
</evidence>
<protein>
    <recommendedName>
        <fullName evidence="8">SHOCT domain-containing protein</fullName>
    </recommendedName>
</protein>
<keyword evidence="3 5" id="KW-1133">Transmembrane helix</keyword>
<organism evidence="6 7">
    <name type="scientific">Stieleria neptunia</name>
    <dbReference type="NCBI Taxonomy" id="2527979"/>
    <lineage>
        <taxon>Bacteria</taxon>
        <taxon>Pseudomonadati</taxon>
        <taxon>Planctomycetota</taxon>
        <taxon>Planctomycetia</taxon>
        <taxon>Pirellulales</taxon>
        <taxon>Pirellulaceae</taxon>
        <taxon>Stieleria</taxon>
    </lineage>
</organism>
<feature type="transmembrane region" description="Helical" evidence="5">
    <location>
        <begin position="66"/>
        <end position="87"/>
    </location>
</feature>
<dbReference type="InterPro" id="IPR019109">
    <property type="entry name" value="MamF_MmsF"/>
</dbReference>
<evidence type="ECO:0000256" key="4">
    <source>
        <dbReference type="ARBA" id="ARBA00023136"/>
    </source>
</evidence>
<dbReference type="OrthoDB" id="9808930at2"/>
<comment type="subcellular location">
    <subcellularLocation>
        <location evidence="1">Membrane</location>
        <topology evidence="1">Multi-pass membrane protein</topology>
    </subcellularLocation>
</comment>
<proteinExistence type="predicted"/>
<dbReference type="RefSeq" id="WP_145384709.1">
    <property type="nucleotide sequence ID" value="NZ_CP037423.1"/>
</dbReference>
<keyword evidence="2 5" id="KW-0812">Transmembrane</keyword>
<keyword evidence="7" id="KW-1185">Reference proteome</keyword>
<feature type="transmembrane region" description="Helical" evidence="5">
    <location>
        <begin position="108"/>
        <end position="134"/>
    </location>
</feature>
<sequence>MTIADELARLQALRDAGSLTEIEFEEAKRKALHEQPKPAMSGFGGASVPGQILGVNEETYCTLMHLSQLLVVSGLGIVAPIVMWVISKDESDLARRHGNRMMNWLISSLIYAFVAGLLCFVLVGIPLVILILILDFVFPIMAAVKANNGELWSYPGAIRFFEED</sequence>
<evidence type="ECO:0000313" key="6">
    <source>
        <dbReference type="EMBL" id="QDV40912.1"/>
    </source>
</evidence>
<evidence type="ECO:0000256" key="2">
    <source>
        <dbReference type="ARBA" id="ARBA00022692"/>
    </source>
</evidence>
<gene>
    <name evidence="6" type="ORF">Enr13x_07490</name>
</gene>
<dbReference type="KEGG" id="snep:Enr13x_07490"/>
<evidence type="ECO:0000256" key="5">
    <source>
        <dbReference type="SAM" id="Phobius"/>
    </source>
</evidence>
<name>A0A518HJ98_9BACT</name>
<evidence type="ECO:0008006" key="8">
    <source>
        <dbReference type="Google" id="ProtNLM"/>
    </source>
</evidence>
<dbReference type="Pfam" id="PF09685">
    <property type="entry name" value="MamF_MmsF"/>
    <property type="match status" value="1"/>
</dbReference>
<keyword evidence="4 5" id="KW-0472">Membrane</keyword>
<dbReference type="Proteomes" id="UP000319004">
    <property type="component" value="Chromosome"/>
</dbReference>
<dbReference type="EMBL" id="CP037423">
    <property type="protein sequence ID" value="QDV40912.1"/>
    <property type="molecule type" value="Genomic_DNA"/>
</dbReference>
<reference evidence="6 7" key="1">
    <citation type="submission" date="2019-03" db="EMBL/GenBank/DDBJ databases">
        <title>Deep-cultivation of Planctomycetes and their phenomic and genomic characterization uncovers novel biology.</title>
        <authorList>
            <person name="Wiegand S."/>
            <person name="Jogler M."/>
            <person name="Boedeker C."/>
            <person name="Pinto D."/>
            <person name="Vollmers J."/>
            <person name="Rivas-Marin E."/>
            <person name="Kohn T."/>
            <person name="Peeters S.H."/>
            <person name="Heuer A."/>
            <person name="Rast P."/>
            <person name="Oberbeckmann S."/>
            <person name="Bunk B."/>
            <person name="Jeske O."/>
            <person name="Meyerdierks A."/>
            <person name="Storesund J.E."/>
            <person name="Kallscheuer N."/>
            <person name="Luecker S."/>
            <person name="Lage O.M."/>
            <person name="Pohl T."/>
            <person name="Merkel B.J."/>
            <person name="Hornburger P."/>
            <person name="Mueller R.-W."/>
            <person name="Bruemmer F."/>
            <person name="Labrenz M."/>
            <person name="Spormann A.M."/>
            <person name="Op den Camp H."/>
            <person name="Overmann J."/>
            <person name="Amann R."/>
            <person name="Jetten M.S.M."/>
            <person name="Mascher T."/>
            <person name="Medema M.H."/>
            <person name="Devos D.P."/>
            <person name="Kaster A.-K."/>
            <person name="Ovreas L."/>
            <person name="Rohde M."/>
            <person name="Galperin M.Y."/>
            <person name="Jogler C."/>
        </authorList>
    </citation>
    <scope>NUCLEOTIDE SEQUENCE [LARGE SCALE GENOMIC DNA]</scope>
    <source>
        <strain evidence="6 7">Enr13</strain>
    </source>
</reference>
<evidence type="ECO:0000256" key="1">
    <source>
        <dbReference type="ARBA" id="ARBA00004141"/>
    </source>
</evidence>
<dbReference type="AlphaFoldDB" id="A0A518HJ98"/>
<accession>A0A518HJ98</accession>
<evidence type="ECO:0000256" key="3">
    <source>
        <dbReference type="ARBA" id="ARBA00022989"/>
    </source>
</evidence>